<feature type="binding site" evidence="10">
    <location>
        <position position="134"/>
    </location>
    <ligand>
        <name>NAD(+)</name>
        <dbReference type="ChEBI" id="CHEBI:57540"/>
    </ligand>
</feature>
<evidence type="ECO:0000259" key="12">
    <source>
        <dbReference type="SMART" id="SM01002"/>
    </source>
</evidence>
<dbReference type="GO" id="GO:0000286">
    <property type="term" value="F:alanine dehydrogenase activity"/>
    <property type="evidence" value="ECO:0007669"/>
    <property type="project" value="UniProtKB-UniRule"/>
</dbReference>
<proteinExistence type="inferred from homology"/>
<dbReference type="GO" id="GO:0000166">
    <property type="term" value="F:nucleotide binding"/>
    <property type="evidence" value="ECO:0007669"/>
    <property type="project" value="UniProtKB-KW"/>
</dbReference>
<dbReference type="InterPro" id="IPR007886">
    <property type="entry name" value="AlaDH/PNT_N"/>
</dbReference>
<evidence type="ECO:0000256" key="8">
    <source>
        <dbReference type="PIRSR" id="PIRSR000183-1"/>
    </source>
</evidence>
<keyword evidence="3 7" id="KW-0560">Oxidoreductase</keyword>
<dbReference type="PROSITE" id="PS00836">
    <property type="entry name" value="ALADH_PNT_1"/>
    <property type="match status" value="1"/>
</dbReference>
<feature type="binding site" evidence="9">
    <location>
        <position position="15"/>
    </location>
    <ligand>
        <name>substrate</name>
    </ligand>
</feature>
<comment type="catalytic activity">
    <reaction evidence="5 7">
        <text>L-alanine + NAD(+) + H2O = pyruvate + NH4(+) + NADH + H(+)</text>
        <dbReference type="Rhea" id="RHEA:18405"/>
        <dbReference type="ChEBI" id="CHEBI:15361"/>
        <dbReference type="ChEBI" id="CHEBI:15377"/>
        <dbReference type="ChEBI" id="CHEBI:15378"/>
        <dbReference type="ChEBI" id="CHEBI:28938"/>
        <dbReference type="ChEBI" id="CHEBI:57540"/>
        <dbReference type="ChEBI" id="CHEBI:57945"/>
        <dbReference type="ChEBI" id="CHEBI:57972"/>
        <dbReference type="EC" id="1.4.1.1"/>
    </reaction>
</comment>
<dbReference type="PANTHER" id="PTHR42795">
    <property type="entry name" value="ALANINE DEHYDROGENASE"/>
    <property type="match status" value="1"/>
</dbReference>
<dbReference type="PIRSF" id="PIRSF000183">
    <property type="entry name" value="Alanine_dh"/>
    <property type="match status" value="1"/>
</dbReference>
<feature type="domain" description="Alanine dehydrogenase/pyridine nucleotide transhydrogenase NAD(H)-binding" evidence="12">
    <location>
        <begin position="149"/>
        <end position="298"/>
    </location>
</feature>
<dbReference type="FunFam" id="3.40.50.720:FF:000433">
    <property type="entry name" value="Alanine dehydrogenase 1"/>
    <property type="match status" value="1"/>
</dbReference>
<feature type="binding site" evidence="10">
    <location>
        <begin position="299"/>
        <end position="302"/>
    </location>
    <ligand>
        <name>NAD(+)</name>
        <dbReference type="ChEBI" id="CHEBI:57540"/>
    </ligand>
</feature>
<feature type="active site" description="Proton donor/acceptor" evidence="8">
    <location>
        <position position="271"/>
    </location>
</feature>
<dbReference type="CDD" id="cd05305">
    <property type="entry name" value="L-AlaDH"/>
    <property type="match status" value="1"/>
</dbReference>
<dbReference type="SUPFAM" id="SSF51735">
    <property type="entry name" value="NAD(P)-binding Rossmann-fold domains"/>
    <property type="match status" value="1"/>
</dbReference>
<dbReference type="InterPro" id="IPR008141">
    <property type="entry name" value="Ala_DH"/>
</dbReference>
<evidence type="ECO:0000256" key="6">
    <source>
        <dbReference type="ARBA" id="ARBA00056662"/>
    </source>
</evidence>
<accession>A0A520N328</accession>
<evidence type="ECO:0000256" key="9">
    <source>
        <dbReference type="PIRSR" id="PIRSR000183-2"/>
    </source>
</evidence>
<protein>
    <recommendedName>
        <fullName evidence="7">Alanine dehydrogenase</fullName>
        <ecNumber evidence="7">1.4.1.1</ecNumber>
    </recommendedName>
</protein>
<dbReference type="InterPro" id="IPR036291">
    <property type="entry name" value="NAD(P)-bd_dom_sf"/>
</dbReference>
<organism evidence="14 15">
    <name type="scientific">SAR86 cluster bacterium</name>
    <dbReference type="NCBI Taxonomy" id="2030880"/>
    <lineage>
        <taxon>Bacteria</taxon>
        <taxon>Pseudomonadati</taxon>
        <taxon>Pseudomonadota</taxon>
        <taxon>Gammaproteobacteria</taxon>
        <taxon>SAR86 cluster</taxon>
    </lineage>
</organism>
<sequence>MIIGVPTEVKNNESRVGLTPNSVQKIVSSGHDVLIQKNAGANIGFFDDQYISSGAKILDSAEDVYKSSEMIVKVKEPIPNEYSYLRDDLTLFTYLHLAGDPENAKKLIDTGVTGIAYETVTAADGSMPLLAPMSTIAGQLAFIVGSYHLLKHNKGKGVMIGKMEDIEPRVVTVVGAGVAGTQSISKALDNNALVKVLDTSESKLQALENEFGSKNIEYIMSTNDSIQASINDSDLVIGSVYVVGKEAPKVVSNDMLISMKPGTVMVDVSIDQGGCFESSKPTTHDKPTFVKNDIVHYCVTNMPGAVPLTATQALNKVTLSYIENLANKGIDKALAEDEHLRNGLNIQQGTITHQGVKDSLEKF</sequence>
<comment type="function">
    <text evidence="6">May play a role in cell wall synthesis as L-alanine is an important constituent of the peptidoglycan layer.</text>
</comment>
<name>A0A520N328_9GAMM</name>
<feature type="binding site" evidence="10">
    <location>
        <position position="221"/>
    </location>
    <ligand>
        <name>NAD(+)</name>
        <dbReference type="ChEBI" id="CHEBI:57540"/>
    </ligand>
</feature>
<feature type="domain" description="Alanine dehydrogenase/pyridine nucleotide transhydrogenase N-terminal" evidence="13">
    <location>
        <begin position="4"/>
        <end position="137"/>
    </location>
</feature>
<dbReference type="InterPro" id="IPR008142">
    <property type="entry name" value="AlaDH/PNT_CS1"/>
</dbReference>
<dbReference type="SMART" id="SM01002">
    <property type="entry name" value="AlaDh_PNT_C"/>
    <property type="match status" value="1"/>
</dbReference>
<evidence type="ECO:0000256" key="5">
    <source>
        <dbReference type="ARBA" id="ARBA00049277"/>
    </source>
</evidence>
<evidence type="ECO:0000313" key="14">
    <source>
        <dbReference type="EMBL" id="RZO27815.1"/>
    </source>
</evidence>
<evidence type="ECO:0000256" key="2">
    <source>
        <dbReference type="ARBA" id="ARBA00005689"/>
    </source>
</evidence>
<feature type="active site" description="Proton donor/acceptor" evidence="8">
    <location>
        <position position="96"/>
    </location>
</feature>
<evidence type="ECO:0000256" key="4">
    <source>
        <dbReference type="ARBA" id="ARBA00023027"/>
    </source>
</evidence>
<comment type="pathway">
    <text evidence="1">Amino-acid degradation; L-alanine degradation via dehydrogenase pathway; NH(3) and pyruvate from L-alanine: step 1/1.</text>
</comment>
<dbReference type="EC" id="1.4.1.1" evidence="7"/>
<feature type="binding site" evidence="9">
    <location>
        <position position="75"/>
    </location>
    <ligand>
        <name>substrate</name>
    </ligand>
</feature>
<dbReference type="Pfam" id="PF01262">
    <property type="entry name" value="AlaDh_PNT_C"/>
    <property type="match status" value="1"/>
</dbReference>
<evidence type="ECO:0000256" key="1">
    <source>
        <dbReference type="ARBA" id="ARBA00005206"/>
    </source>
</evidence>
<dbReference type="GO" id="GO:0005886">
    <property type="term" value="C:plasma membrane"/>
    <property type="evidence" value="ECO:0007669"/>
    <property type="project" value="TreeGrafter"/>
</dbReference>
<reference evidence="14 15" key="1">
    <citation type="submission" date="2019-02" db="EMBL/GenBank/DDBJ databases">
        <title>Prokaryotic population dynamics and viral predation in marine succession experiment using metagenomics: the confinement effect.</title>
        <authorList>
            <person name="Haro-Moreno J.M."/>
            <person name="Rodriguez-Valera F."/>
            <person name="Lopez-Perez M."/>
        </authorList>
    </citation>
    <scope>NUCLEOTIDE SEQUENCE [LARGE SCALE GENOMIC DNA]</scope>
    <source>
        <strain evidence="14">MED-G164</strain>
    </source>
</reference>
<gene>
    <name evidence="14" type="primary">ald</name>
    <name evidence="14" type="ORF">EVA97_03695</name>
</gene>
<evidence type="ECO:0000256" key="10">
    <source>
        <dbReference type="PIRSR" id="PIRSR000183-3"/>
    </source>
</evidence>
<evidence type="ECO:0000256" key="11">
    <source>
        <dbReference type="SAM" id="Coils"/>
    </source>
</evidence>
<dbReference type="UniPathway" id="UPA00527">
    <property type="reaction ID" value="UER00585"/>
</dbReference>
<dbReference type="PANTHER" id="PTHR42795:SF1">
    <property type="entry name" value="ALANINE DEHYDROGENASE"/>
    <property type="match status" value="1"/>
</dbReference>
<dbReference type="AlphaFoldDB" id="A0A520N328"/>
<dbReference type="InterPro" id="IPR007698">
    <property type="entry name" value="AlaDH/PNT_NAD(H)-bd"/>
</dbReference>
<feature type="binding site" evidence="10">
    <location>
        <position position="203"/>
    </location>
    <ligand>
        <name>NAD(+)</name>
        <dbReference type="ChEBI" id="CHEBI:57540"/>
    </ligand>
</feature>
<dbReference type="NCBIfam" id="TIGR00518">
    <property type="entry name" value="alaDH"/>
    <property type="match status" value="1"/>
</dbReference>
<evidence type="ECO:0000256" key="7">
    <source>
        <dbReference type="PIRNR" id="PIRNR000183"/>
    </source>
</evidence>
<feature type="binding site" evidence="10">
    <location>
        <position position="198"/>
    </location>
    <ligand>
        <name>NAD(+)</name>
        <dbReference type="ChEBI" id="CHEBI:57540"/>
    </ligand>
</feature>
<dbReference type="GO" id="GO:0042853">
    <property type="term" value="P:L-alanine catabolic process"/>
    <property type="evidence" value="ECO:0007669"/>
    <property type="project" value="UniProtKB-UniPathway"/>
</dbReference>
<feature type="binding site" evidence="10">
    <location>
        <begin position="268"/>
        <end position="271"/>
    </location>
    <ligand>
        <name>NAD(+)</name>
        <dbReference type="ChEBI" id="CHEBI:57540"/>
    </ligand>
</feature>
<dbReference type="Gene3D" id="3.40.50.720">
    <property type="entry name" value="NAD(P)-binding Rossmann-like Domain"/>
    <property type="match status" value="2"/>
</dbReference>
<keyword evidence="4 7" id="KW-0520">NAD</keyword>
<dbReference type="SMART" id="SM01003">
    <property type="entry name" value="AlaDh_PNT_N"/>
    <property type="match status" value="1"/>
</dbReference>
<dbReference type="EMBL" id="SHBJ01000027">
    <property type="protein sequence ID" value="RZO27815.1"/>
    <property type="molecule type" value="Genomic_DNA"/>
</dbReference>
<comment type="similarity">
    <text evidence="2 7">Belongs to the AlaDH/PNT family.</text>
</comment>
<dbReference type="Pfam" id="PF05222">
    <property type="entry name" value="AlaDh_PNT_N"/>
    <property type="match status" value="1"/>
</dbReference>
<dbReference type="Proteomes" id="UP000315283">
    <property type="component" value="Unassembled WGS sequence"/>
</dbReference>
<keyword evidence="10" id="KW-0547">Nucleotide-binding</keyword>
<keyword evidence="11" id="KW-0175">Coiled coil</keyword>
<evidence type="ECO:0000256" key="3">
    <source>
        <dbReference type="ARBA" id="ARBA00023002"/>
    </source>
</evidence>
<comment type="caution">
    <text evidence="14">The sequence shown here is derived from an EMBL/GenBank/DDBJ whole genome shotgun (WGS) entry which is preliminary data.</text>
</comment>
<evidence type="ECO:0000313" key="15">
    <source>
        <dbReference type="Proteomes" id="UP000315283"/>
    </source>
</evidence>
<evidence type="ECO:0000259" key="13">
    <source>
        <dbReference type="SMART" id="SM01003"/>
    </source>
</evidence>
<feature type="coiled-coil region" evidence="11">
    <location>
        <begin position="190"/>
        <end position="217"/>
    </location>
</feature>
<dbReference type="SUPFAM" id="SSF52283">
    <property type="entry name" value="Formate/glycerate dehydrogenase catalytic domain-like"/>
    <property type="match status" value="1"/>
</dbReference>